<organism evidence="2 3">
    <name type="scientific">Streptomyces uncialis</name>
    <dbReference type="NCBI Taxonomy" id="1048205"/>
    <lineage>
        <taxon>Bacteria</taxon>
        <taxon>Bacillati</taxon>
        <taxon>Actinomycetota</taxon>
        <taxon>Actinomycetes</taxon>
        <taxon>Kitasatosporales</taxon>
        <taxon>Streptomycetaceae</taxon>
        <taxon>Streptomyces</taxon>
    </lineage>
</organism>
<dbReference type="SUPFAM" id="SSF47413">
    <property type="entry name" value="lambda repressor-like DNA-binding domains"/>
    <property type="match status" value="1"/>
</dbReference>
<sequence length="262" mass="28582">MRRRELGGFLRAHREQLAPQEVGLPSGPRRRTPGLRREEVAALSGVGVAWYTWLEQGRVETSRAVLEAVSRTLRLGTEERGHVLRLAGYTAPPPDGEDAPDQVPGALRRMIGAWPRSPALVLDTVLGIAAWNTAWTEVWPDPGAVPAADRNLLLLLIGDPAHQRVLPDWEPVVIDLHRHFRGTADTGPAGRGVRELGERLRTVRPDLAHWWGCRTMGSFAPRTVRLTAPEAGAPPASYELTLLAPGVAGGTHSVLVQTPVER</sequence>
<proteinExistence type="predicted"/>
<feature type="domain" description="HTH cro/C1-type" evidence="1">
    <location>
        <begin position="9"/>
        <end position="80"/>
    </location>
</feature>
<gene>
    <name evidence="2" type="ORF">AB852_05705</name>
</gene>
<dbReference type="Gene3D" id="1.10.260.40">
    <property type="entry name" value="lambda repressor-like DNA-binding domains"/>
    <property type="match status" value="1"/>
</dbReference>
<evidence type="ECO:0000313" key="3">
    <source>
        <dbReference type="Proteomes" id="UP000186455"/>
    </source>
</evidence>
<accession>A0A1Q4VG32</accession>
<dbReference type="Proteomes" id="UP000186455">
    <property type="component" value="Unassembled WGS sequence"/>
</dbReference>
<dbReference type="EMBL" id="LFBV01000001">
    <property type="protein sequence ID" value="OKH96761.1"/>
    <property type="molecule type" value="Genomic_DNA"/>
</dbReference>
<dbReference type="Pfam" id="PF17765">
    <property type="entry name" value="MLTR_LBD"/>
    <property type="match status" value="1"/>
</dbReference>
<dbReference type="GO" id="GO:0003677">
    <property type="term" value="F:DNA binding"/>
    <property type="evidence" value="ECO:0007669"/>
    <property type="project" value="InterPro"/>
</dbReference>
<dbReference type="SMART" id="SM00530">
    <property type="entry name" value="HTH_XRE"/>
    <property type="match status" value="1"/>
</dbReference>
<evidence type="ECO:0000259" key="1">
    <source>
        <dbReference type="SMART" id="SM00530"/>
    </source>
</evidence>
<name>A0A1Q4VG32_9ACTN</name>
<dbReference type="Gene3D" id="3.30.450.180">
    <property type="match status" value="1"/>
</dbReference>
<dbReference type="PANTHER" id="PTHR35010">
    <property type="entry name" value="BLL4672 PROTEIN-RELATED"/>
    <property type="match status" value="1"/>
</dbReference>
<comment type="caution">
    <text evidence="2">The sequence shown here is derived from an EMBL/GenBank/DDBJ whole genome shotgun (WGS) entry which is preliminary data.</text>
</comment>
<dbReference type="InterPro" id="IPR010982">
    <property type="entry name" value="Lambda_DNA-bd_dom_sf"/>
</dbReference>
<dbReference type="InterPro" id="IPR041413">
    <property type="entry name" value="MLTR_LBD"/>
</dbReference>
<dbReference type="STRING" id="1048205.AB852_05705"/>
<keyword evidence="3" id="KW-1185">Reference proteome</keyword>
<protein>
    <recommendedName>
        <fullName evidence="1">HTH cro/C1-type domain-containing protein</fullName>
    </recommendedName>
</protein>
<dbReference type="AlphaFoldDB" id="A0A1Q4VG32"/>
<evidence type="ECO:0000313" key="2">
    <source>
        <dbReference type="EMBL" id="OKH96761.1"/>
    </source>
</evidence>
<dbReference type="Pfam" id="PF13560">
    <property type="entry name" value="HTH_31"/>
    <property type="match status" value="1"/>
</dbReference>
<dbReference type="CDD" id="cd00093">
    <property type="entry name" value="HTH_XRE"/>
    <property type="match status" value="1"/>
</dbReference>
<dbReference type="InterPro" id="IPR001387">
    <property type="entry name" value="Cro/C1-type_HTH"/>
</dbReference>
<reference evidence="2 3" key="1">
    <citation type="submission" date="2015-06" db="EMBL/GenBank/DDBJ databases">
        <title>Cloning and characterization of the uncialamcin biosynthetic gene cluster.</title>
        <authorList>
            <person name="Yan X."/>
            <person name="Huang T."/>
            <person name="Ge H."/>
            <person name="Shen B."/>
        </authorList>
    </citation>
    <scope>NUCLEOTIDE SEQUENCE [LARGE SCALE GENOMIC DNA]</scope>
    <source>
        <strain evidence="2 3">DCA2648</strain>
    </source>
</reference>